<gene>
    <name evidence="2" type="ORF">BRENAR_LOCUS4317</name>
</gene>
<evidence type="ECO:0000313" key="3">
    <source>
        <dbReference type="Proteomes" id="UP000290900"/>
    </source>
</evidence>
<dbReference type="FunCoup" id="A0A448YRQ8">
    <property type="interactions" value="10"/>
</dbReference>
<accession>A0A448YRQ8</accession>
<dbReference type="InterPro" id="IPR021475">
    <property type="entry name" value="Pants/Emi1-like"/>
</dbReference>
<keyword evidence="3" id="KW-1185">Reference proteome</keyword>
<dbReference type="Pfam" id="PF11326">
    <property type="entry name" value="PANTS-like"/>
    <property type="match status" value="1"/>
</dbReference>
<organism evidence="2 3">
    <name type="scientific">Brettanomyces naardenensis</name>
    <name type="common">Yeast</name>
    <dbReference type="NCBI Taxonomy" id="13370"/>
    <lineage>
        <taxon>Eukaryota</taxon>
        <taxon>Fungi</taxon>
        <taxon>Dikarya</taxon>
        <taxon>Ascomycota</taxon>
        <taxon>Saccharomycotina</taxon>
        <taxon>Pichiomycetes</taxon>
        <taxon>Pichiales</taxon>
        <taxon>Pichiaceae</taxon>
        <taxon>Brettanomyces</taxon>
    </lineage>
</organism>
<feature type="compositionally biased region" description="Basic and acidic residues" evidence="1">
    <location>
        <begin position="8"/>
        <end position="22"/>
    </location>
</feature>
<feature type="region of interest" description="Disordered" evidence="1">
    <location>
        <begin position="1"/>
        <end position="67"/>
    </location>
</feature>
<evidence type="ECO:0000256" key="1">
    <source>
        <dbReference type="SAM" id="MobiDB-lite"/>
    </source>
</evidence>
<feature type="compositionally biased region" description="Basic and acidic residues" evidence="1">
    <location>
        <begin position="32"/>
        <end position="59"/>
    </location>
</feature>
<dbReference type="AlphaFoldDB" id="A0A448YRQ8"/>
<sequence>MAFWGGKSSEDSSKEGKDDLSKVPDSVVKNDGSLDEKSIESHQENRSTKQMRDLAKSRGESLNSKQFPKDMSCLTAMDELLECMSLGGQVRNYYRYGDFTMCTKQSEKLHFCMKNSAKPQEQKENNIREFYKSRVMESLKRGSSEDIWEARK</sequence>
<dbReference type="OrthoDB" id="2017405at2759"/>
<reference evidence="2 3" key="1">
    <citation type="submission" date="2018-12" db="EMBL/GenBank/DDBJ databases">
        <authorList>
            <person name="Tiukova I."/>
            <person name="Dainat J."/>
        </authorList>
    </citation>
    <scope>NUCLEOTIDE SEQUENCE [LARGE SCALE GENOMIC DNA]</scope>
</reference>
<proteinExistence type="predicted"/>
<name>A0A448YRQ8_BRENA</name>
<dbReference type="STRING" id="13370.A0A448YRQ8"/>
<evidence type="ECO:0000313" key="2">
    <source>
        <dbReference type="EMBL" id="VEU23587.1"/>
    </source>
</evidence>
<dbReference type="EMBL" id="CAACVR010000045">
    <property type="protein sequence ID" value="VEU23587.1"/>
    <property type="molecule type" value="Genomic_DNA"/>
</dbReference>
<dbReference type="PANTHER" id="PTHR28052:SF1">
    <property type="entry name" value="UPF0545 PROTEIN C22ORF39"/>
    <property type="match status" value="1"/>
</dbReference>
<protein>
    <submittedName>
        <fullName evidence="2">DEKNAAE104574</fullName>
    </submittedName>
</protein>
<dbReference type="Proteomes" id="UP000290900">
    <property type="component" value="Unassembled WGS sequence"/>
</dbReference>
<dbReference type="InParanoid" id="A0A448YRQ8"/>
<dbReference type="PANTHER" id="PTHR28052">
    <property type="entry name" value="UPF0545 PROTEIN C22ORF39"/>
    <property type="match status" value="1"/>
</dbReference>